<evidence type="ECO:0000313" key="3">
    <source>
        <dbReference type="Proteomes" id="UP000321723"/>
    </source>
</evidence>
<dbReference type="AlphaFoldDB" id="A0A511FFI8"/>
<reference evidence="1 3" key="1">
    <citation type="submission" date="2019-07" db="EMBL/GenBank/DDBJ databases">
        <title>Whole genome shotgun sequence of Cellulomonas hominis NBRC 16055.</title>
        <authorList>
            <person name="Hosoyama A."/>
            <person name="Uohara A."/>
            <person name="Ohji S."/>
            <person name="Ichikawa N."/>
        </authorList>
    </citation>
    <scope>NUCLEOTIDE SEQUENCE [LARGE SCALE GENOMIC DNA]</scope>
    <source>
        <strain evidence="1 3">NBRC 16055</strain>
    </source>
</reference>
<accession>A0A511FFI8</accession>
<gene>
    <name evidence="1" type="ORF">CHO01_17040</name>
    <name evidence="2" type="ORF">HNR08_003286</name>
</gene>
<dbReference type="Proteomes" id="UP000564629">
    <property type="component" value="Unassembled WGS sequence"/>
</dbReference>
<evidence type="ECO:0000313" key="1">
    <source>
        <dbReference type="EMBL" id="GEL46588.1"/>
    </source>
</evidence>
<dbReference type="EMBL" id="BJVQ01000019">
    <property type="protein sequence ID" value="GEL46588.1"/>
    <property type="molecule type" value="Genomic_DNA"/>
</dbReference>
<organism evidence="1 3">
    <name type="scientific">Cellulomonas hominis</name>
    <dbReference type="NCBI Taxonomy" id="156981"/>
    <lineage>
        <taxon>Bacteria</taxon>
        <taxon>Bacillati</taxon>
        <taxon>Actinomycetota</taxon>
        <taxon>Actinomycetes</taxon>
        <taxon>Micrococcales</taxon>
        <taxon>Cellulomonadaceae</taxon>
        <taxon>Cellulomonas</taxon>
    </lineage>
</organism>
<keyword evidence="3" id="KW-1185">Reference proteome</keyword>
<name>A0A511FFI8_9CELL</name>
<dbReference type="RefSeq" id="WP_146836530.1">
    <property type="nucleotide sequence ID" value="NZ_BJVQ01000019.1"/>
</dbReference>
<evidence type="ECO:0000313" key="4">
    <source>
        <dbReference type="Proteomes" id="UP000564629"/>
    </source>
</evidence>
<sequence>MSTTVDLSTTGGRLRAMLEATPGARGAITTTFGWSEDELDARLAGDDPELDGSDIVGLSDELSVPIPWILGQQPNPLQVLVRLRVKALTPTQELVMEVLAARHRLGEQRWTFEPEVRPALRALEDGGLVQILDGHSTGRVGARLSAAGLVHYVRAGYTTPADRLREALADKQAEIEQVWTFVRTEQQNVRALRALLEQYESGARPPLTADRPQEH</sequence>
<dbReference type="EMBL" id="JACHDN010000001">
    <property type="protein sequence ID" value="MBB5474550.1"/>
    <property type="molecule type" value="Genomic_DNA"/>
</dbReference>
<dbReference type="Proteomes" id="UP000321723">
    <property type="component" value="Unassembled WGS sequence"/>
</dbReference>
<reference evidence="2 4" key="2">
    <citation type="submission" date="2020-08" db="EMBL/GenBank/DDBJ databases">
        <title>Sequencing the genomes of 1000 actinobacteria strains.</title>
        <authorList>
            <person name="Klenk H.-P."/>
        </authorList>
    </citation>
    <scope>NUCLEOTIDE SEQUENCE [LARGE SCALE GENOMIC DNA]</scope>
    <source>
        <strain evidence="2 4">DSM 9581</strain>
    </source>
</reference>
<proteinExistence type="predicted"/>
<evidence type="ECO:0000313" key="2">
    <source>
        <dbReference type="EMBL" id="MBB5474550.1"/>
    </source>
</evidence>
<dbReference type="OrthoDB" id="5198506at2"/>
<comment type="caution">
    <text evidence="1">The sequence shown here is derived from an EMBL/GenBank/DDBJ whole genome shotgun (WGS) entry which is preliminary data.</text>
</comment>
<protein>
    <submittedName>
        <fullName evidence="1">Uncharacterized protein</fullName>
    </submittedName>
</protein>